<evidence type="ECO:0000259" key="4">
    <source>
        <dbReference type="PROSITE" id="PS50835"/>
    </source>
</evidence>
<sequence length="258" mass="28269">QKSTHCSSVTCFGCVHFFNVFIKLKLLITVLWNSLISGSSDAGLNITAGPGDDVILTCGDKNIPKNPTFEWNRTDLQKEKCLLSYRSKNIDPDNQHESFRNRVFLNVSQMKDGDLSVVLKNVTTNDTGTYKCRVLQHNGSQKVMKTICTIHLSVSGSGSPTGSLPSHSLPPSEVFPILTLGFPVHTLHTCSCILFQPLDCGAPCMLYLPASYTLQLCAGLFQAPLCTAYTLGLVWCDRSTPWVLSGVIDLHLGSCLVW</sequence>
<dbReference type="PANTHER" id="PTHR24100:SF151">
    <property type="entry name" value="ICOS LIGAND"/>
    <property type="match status" value="1"/>
</dbReference>
<keyword evidence="3" id="KW-0393">Immunoglobulin domain</keyword>
<dbReference type="InterPro" id="IPR050504">
    <property type="entry name" value="IgSF_BTN/MOG"/>
</dbReference>
<organism evidence="5 6">
    <name type="scientific">Oryzias latipes</name>
    <name type="common">Japanese rice fish</name>
    <name type="synonym">Japanese killifish</name>
    <dbReference type="NCBI Taxonomy" id="8090"/>
    <lineage>
        <taxon>Eukaryota</taxon>
        <taxon>Metazoa</taxon>
        <taxon>Chordata</taxon>
        <taxon>Craniata</taxon>
        <taxon>Vertebrata</taxon>
        <taxon>Euteleostomi</taxon>
        <taxon>Actinopterygii</taxon>
        <taxon>Neopterygii</taxon>
        <taxon>Teleostei</taxon>
        <taxon>Neoteleostei</taxon>
        <taxon>Acanthomorphata</taxon>
        <taxon>Ovalentaria</taxon>
        <taxon>Atherinomorphae</taxon>
        <taxon>Beloniformes</taxon>
        <taxon>Adrianichthyidae</taxon>
        <taxon>Oryziinae</taxon>
        <taxon>Oryzias</taxon>
    </lineage>
</organism>
<comment type="subcellular location">
    <subcellularLocation>
        <location evidence="1">Membrane</location>
    </subcellularLocation>
</comment>
<protein>
    <recommendedName>
        <fullName evidence="4">Ig-like domain-containing protein</fullName>
    </recommendedName>
</protein>
<evidence type="ECO:0000256" key="3">
    <source>
        <dbReference type="ARBA" id="ARBA00023319"/>
    </source>
</evidence>
<dbReference type="SMART" id="SM00409">
    <property type="entry name" value="IG"/>
    <property type="match status" value="1"/>
</dbReference>
<dbReference type="SUPFAM" id="SSF48726">
    <property type="entry name" value="Immunoglobulin"/>
    <property type="match status" value="1"/>
</dbReference>
<dbReference type="Pfam" id="PF07686">
    <property type="entry name" value="V-set"/>
    <property type="match status" value="1"/>
</dbReference>
<evidence type="ECO:0000313" key="6">
    <source>
        <dbReference type="Proteomes" id="UP000265200"/>
    </source>
</evidence>
<reference evidence="5 6" key="2">
    <citation type="submission" date="2017-04" db="EMBL/GenBank/DDBJ databases">
        <title>CpG methylation of centromeres and impact of large insertions on vertebrate speciation.</title>
        <authorList>
            <person name="Ichikawa K."/>
            <person name="Yoshimura J."/>
            <person name="Morishita S."/>
        </authorList>
    </citation>
    <scope>NUCLEOTIDE SEQUENCE</scope>
    <source>
        <strain evidence="5 6">HSOK</strain>
    </source>
</reference>
<dbReference type="InterPro" id="IPR003599">
    <property type="entry name" value="Ig_sub"/>
</dbReference>
<dbReference type="InterPro" id="IPR013106">
    <property type="entry name" value="Ig_V-set"/>
</dbReference>
<dbReference type="InterPro" id="IPR007110">
    <property type="entry name" value="Ig-like_dom"/>
</dbReference>
<dbReference type="SMART" id="SM00408">
    <property type="entry name" value="IGc2"/>
    <property type="match status" value="1"/>
</dbReference>
<proteinExistence type="predicted"/>
<name>A0A3P9JQ11_ORYLA</name>
<dbReference type="Proteomes" id="UP000265200">
    <property type="component" value="Chromosome 18"/>
</dbReference>
<dbReference type="GO" id="GO:0016020">
    <property type="term" value="C:membrane"/>
    <property type="evidence" value="ECO:0007669"/>
    <property type="project" value="UniProtKB-SubCell"/>
</dbReference>
<dbReference type="InterPro" id="IPR013783">
    <property type="entry name" value="Ig-like_fold"/>
</dbReference>
<reference key="1">
    <citation type="journal article" date="2007" name="Nature">
        <title>The medaka draft genome and insights into vertebrate genome evolution.</title>
        <authorList>
            <person name="Kasahara M."/>
            <person name="Naruse K."/>
            <person name="Sasaki S."/>
            <person name="Nakatani Y."/>
            <person name="Qu W."/>
            <person name="Ahsan B."/>
            <person name="Yamada T."/>
            <person name="Nagayasu Y."/>
            <person name="Doi K."/>
            <person name="Kasai Y."/>
            <person name="Jindo T."/>
            <person name="Kobayashi D."/>
            <person name="Shimada A."/>
            <person name="Toyoda A."/>
            <person name="Kuroki Y."/>
            <person name="Fujiyama A."/>
            <person name="Sasaki T."/>
            <person name="Shimizu A."/>
            <person name="Asakawa S."/>
            <person name="Shimizu N."/>
            <person name="Hashimoto S."/>
            <person name="Yang J."/>
            <person name="Lee Y."/>
            <person name="Matsushima K."/>
            <person name="Sugano S."/>
            <person name="Sakaizumi M."/>
            <person name="Narita T."/>
            <person name="Ohishi K."/>
            <person name="Haga S."/>
            <person name="Ohta F."/>
            <person name="Nomoto H."/>
            <person name="Nogata K."/>
            <person name="Morishita T."/>
            <person name="Endo T."/>
            <person name="Shin-I T."/>
            <person name="Takeda H."/>
            <person name="Morishita S."/>
            <person name="Kohara Y."/>
        </authorList>
    </citation>
    <scope>NUCLEOTIDE SEQUENCE [LARGE SCALE GENOMIC DNA]</scope>
    <source>
        <strain>Hd-rR</strain>
    </source>
</reference>
<feature type="domain" description="Ig-like" evidence="4">
    <location>
        <begin position="51"/>
        <end position="148"/>
    </location>
</feature>
<keyword evidence="2" id="KW-0472">Membrane</keyword>
<dbReference type="AlphaFoldDB" id="A0A3P9JQ11"/>
<dbReference type="Ensembl" id="ENSORLT00015028300.1">
    <property type="protein sequence ID" value="ENSORLP00015034451.1"/>
    <property type="gene ID" value="ENSORLG00015000572.1"/>
</dbReference>
<evidence type="ECO:0000256" key="2">
    <source>
        <dbReference type="ARBA" id="ARBA00023136"/>
    </source>
</evidence>
<accession>A0A3P9JQ11</accession>
<dbReference type="SMART" id="SM00406">
    <property type="entry name" value="IGv"/>
    <property type="match status" value="1"/>
</dbReference>
<dbReference type="PANTHER" id="PTHR24100">
    <property type="entry name" value="BUTYROPHILIN"/>
    <property type="match status" value="1"/>
</dbReference>
<evidence type="ECO:0000313" key="5">
    <source>
        <dbReference type="Ensembl" id="ENSORLP00015034451.1"/>
    </source>
</evidence>
<dbReference type="InterPro" id="IPR036179">
    <property type="entry name" value="Ig-like_dom_sf"/>
</dbReference>
<evidence type="ECO:0000256" key="1">
    <source>
        <dbReference type="ARBA" id="ARBA00004370"/>
    </source>
</evidence>
<dbReference type="Gene3D" id="2.60.40.10">
    <property type="entry name" value="Immunoglobulins"/>
    <property type="match status" value="1"/>
</dbReference>
<reference evidence="5" key="4">
    <citation type="submission" date="2025-09" db="UniProtKB">
        <authorList>
            <consortium name="Ensembl"/>
        </authorList>
    </citation>
    <scope>IDENTIFICATION</scope>
    <source>
        <strain evidence="5">HSOK</strain>
    </source>
</reference>
<dbReference type="PROSITE" id="PS50835">
    <property type="entry name" value="IG_LIKE"/>
    <property type="match status" value="1"/>
</dbReference>
<reference evidence="5" key="3">
    <citation type="submission" date="2025-08" db="UniProtKB">
        <authorList>
            <consortium name="Ensembl"/>
        </authorList>
    </citation>
    <scope>IDENTIFICATION</scope>
    <source>
        <strain evidence="5">HSOK</strain>
    </source>
</reference>
<dbReference type="InterPro" id="IPR003598">
    <property type="entry name" value="Ig_sub2"/>
</dbReference>